<keyword evidence="4 6" id="KW-1133">Transmembrane helix</keyword>
<dbReference type="TCDB" id="2.A.102.4.2">
    <property type="family name" value="the 4-toluene sulfonate uptake permease (tsup) family"/>
</dbReference>
<comment type="subcellular location">
    <subcellularLocation>
        <location evidence="6">Cell membrane</location>
        <topology evidence="6">Multi-pass membrane protein</topology>
    </subcellularLocation>
    <subcellularLocation>
        <location evidence="1">Membrane</location>
        <topology evidence="1">Multi-pass membrane protein</topology>
    </subcellularLocation>
</comment>
<evidence type="ECO:0000256" key="6">
    <source>
        <dbReference type="RuleBase" id="RU363041"/>
    </source>
</evidence>
<feature type="transmembrane region" description="Helical" evidence="6">
    <location>
        <begin position="244"/>
        <end position="267"/>
    </location>
</feature>
<keyword evidence="5 6" id="KW-0472">Membrane</keyword>
<dbReference type="Proteomes" id="UP000017700">
    <property type="component" value="Chromosome"/>
</dbReference>
<name>E7BBJ3_SERS3</name>
<feature type="transmembrane region" description="Helical" evidence="6">
    <location>
        <begin position="148"/>
        <end position="177"/>
    </location>
</feature>
<reference evidence="9" key="1">
    <citation type="journal article" date="2011" name="J. Bacteriol.">
        <title>PigS and PigP regulate prodigiosin biosynthesis in Serratia via differential control of divergent operons, which include predicted transporters of sulfur-containing molecules.</title>
        <authorList>
            <person name="Gristwood T."/>
            <person name="McNeil M.B."/>
            <person name="Clulow J.S."/>
            <person name="Salmond G.P."/>
            <person name="Fineran P.C."/>
        </authorList>
    </citation>
    <scope>NUCLEOTIDE SEQUENCE</scope>
    <source>
        <strain evidence="9">ATCC 39006</strain>
    </source>
</reference>
<reference evidence="8 10" key="2">
    <citation type="journal article" date="2013" name="Genome Announc.">
        <title>Draft genome sequence of Serratia sp. strain ATCC 39006, a model bacterium for analysis of the biosynthesis and regulation of prodigiosin, a carbapenem, and gas vesicles.</title>
        <authorList>
            <person name="Fineran P.C."/>
            <person name="Iglesias Cans M.C."/>
            <person name="Ramsay J.P."/>
            <person name="Wilf N.M."/>
            <person name="Cossyleon D."/>
            <person name="McNeil M.B."/>
            <person name="Williamson N.R."/>
            <person name="Monson R.E."/>
            <person name="Becher S.A."/>
            <person name="Stanton J.A."/>
            <person name="Brugger K."/>
            <person name="Brown S.D."/>
            <person name="Salmond G.P."/>
        </authorList>
    </citation>
    <scope>NUCLEOTIDE SEQUENCE [LARGE SCALE GENOMIC DNA]</scope>
    <source>
        <strain evidence="8">ATCC 39006</strain>
        <strain evidence="10">ATCC 39006 / SC 11482</strain>
    </source>
</reference>
<evidence type="ECO:0000313" key="7">
    <source>
        <dbReference type="EMBL" id="AUH02000.1"/>
    </source>
</evidence>
<protein>
    <recommendedName>
        <fullName evidence="6">Probable membrane transporter protein</fullName>
    </recommendedName>
</protein>
<evidence type="ECO:0000313" key="10">
    <source>
        <dbReference type="Proteomes" id="UP000017700"/>
    </source>
</evidence>
<proteinExistence type="inferred from homology"/>
<dbReference type="EMBL" id="CP025085">
    <property type="protein sequence ID" value="AUH02000.1"/>
    <property type="molecule type" value="Genomic_DNA"/>
</dbReference>
<dbReference type="Proteomes" id="UP000233778">
    <property type="component" value="Chromosome"/>
</dbReference>
<feature type="transmembrane region" description="Helical" evidence="6">
    <location>
        <begin position="95"/>
        <end position="113"/>
    </location>
</feature>
<evidence type="ECO:0000313" key="9">
    <source>
        <dbReference type="EMBL" id="CBY83979.1"/>
    </source>
</evidence>
<dbReference type="STRING" id="104623.Ser39006_01363"/>
<reference evidence="8" key="3">
    <citation type="submission" date="2013-09" db="EMBL/GenBank/DDBJ databases">
        <authorList>
            <person name="Wang G."/>
            <person name="Yang Y."/>
            <person name="Su Y."/>
        </authorList>
    </citation>
    <scope>NUCLEOTIDE SEQUENCE</scope>
    <source>
        <strain evidence="8">ATCC 39006</strain>
    </source>
</reference>
<dbReference type="InterPro" id="IPR051598">
    <property type="entry name" value="TSUP/Inactive_protease-like"/>
</dbReference>
<dbReference type="AlphaFoldDB" id="E7BBJ3"/>
<dbReference type="KEGG" id="serq:CWC46_20730"/>
<organism evidence="9">
    <name type="scientific">Serratia sp. (strain ATCC 39006)</name>
    <name type="common">Prodigiosinella confusarubida</name>
    <dbReference type="NCBI Taxonomy" id="104623"/>
    <lineage>
        <taxon>Bacteria</taxon>
        <taxon>Pseudomonadati</taxon>
        <taxon>Pseudomonadota</taxon>
        <taxon>Gammaproteobacteria</taxon>
        <taxon>Enterobacterales</taxon>
        <taxon>Pectobacteriaceae</taxon>
        <taxon>Prodigiosinella</taxon>
    </lineage>
</organism>
<dbReference type="EMBL" id="CP025084">
    <property type="protein sequence ID" value="AUH06322.1"/>
    <property type="molecule type" value="Genomic_DNA"/>
</dbReference>
<evidence type="ECO:0000256" key="2">
    <source>
        <dbReference type="ARBA" id="ARBA00009142"/>
    </source>
</evidence>
<dbReference type="KEGG" id="sera:Ser39006_020725"/>
<dbReference type="RefSeq" id="WP_021014633.1">
    <property type="nucleotide sequence ID" value="NZ_CP025084.1"/>
</dbReference>
<feature type="transmembrane region" description="Helical" evidence="6">
    <location>
        <begin position="212"/>
        <end position="232"/>
    </location>
</feature>
<evidence type="ECO:0000313" key="8">
    <source>
        <dbReference type="EMBL" id="AUH06322.1"/>
    </source>
</evidence>
<dbReference type="Pfam" id="PF01925">
    <property type="entry name" value="TauE"/>
    <property type="match status" value="1"/>
</dbReference>
<feature type="transmembrane region" description="Helical" evidence="6">
    <location>
        <begin position="183"/>
        <end position="205"/>
    </location>
</feature>
<evidence type="ECO:0000256" key="1">
    <source>
        <dbReference type="ARBA" id="ARBA00004141"/>
    </source>
</evidence>
<dbReference type="EMBL" id="FR750283">
    <property type="protein sequence ID" value="CBY83979.1"/>
    <property type="molecule type" value="Genomic_DNA"/>
</dbReference>
<feature type="transmembrane region" description="Helical" evidence="6">
    <location>
        <begin position="38"/>
        <end position="58"/>
    </location>
</feature>
<dbReference type="eggNOG" id="COG0730">
    <property type="taxonomic scope" value="Bacteria"/>
</dbReference>
<keyword evidence="6" id="KW-1003">Cell membrane</keyword>
<feature type="transmembrane region" description="Helical" evidence="6">
    <location>
        <begin position="70"/>
        <end position="89"/>
    </location>
</feature>
<evidence type="ECO:0000256" key="4">
    <source>
        <dbReference type="ARBA" id="ARBA00022989"/>
    </source>
</evidence>
<dbReference type="OrthoDB" id="7031033at2"/>
<gene>
    <name evidence="9" type="primary">pmpC</name>
    <name evidence="7" type="ORF">CWC46_20730</name>
    <name evidence="8" type="ORF">Ser39006_020725</name>
</gene>
<evidence type="ECO:0000313" key="11">
    <source>
        <dbReference type="Proteomes" id="UP000233778"/>
    </source>
</evidence>
<reference evidence="7 11" key="4">
    <citation type="submission" date="2017-11" db="EMBL/GenBank/DDBJ databases">
        <title>Complete genome sequence of Serratia sp. ATCC 39006 LacA.</title>
        <authorList>
            <person name="Hampton H.G."/>
            <person name="Jackson S.A."/>
            <person name="Jauregui R."/>
            <person name="Poulter G.T.M."/>
            <person name="Salmond G.P.C."/>
            <person name="Fineran P.C."/>
        </authorList>
    </citation>
    <scope>NUCLEOTIDE SEQUENCE [LARGE SCALE GENOMIC DNA]</scope>
    <source>
        <strain evidence="7 11">ATCC 39006</strain>
    </source>
</reference>
<keyword evidence="3 6" id="KW-0812">Transmembrane</keyword>
<comment type="similarity">
    <text evidence="2 6">Belongs to the 4-toluene sulfonate uptake permease (TSUP) (TC 2.A.102) family.</text>
</comment>
<keyword evidence="10" id="KW-1185">Reference proteome</keyword>
<sequence length="271" mass="28347">MFISLVLGLCVGAILGITGAGGGIFAVPALVIGMGWSLPQAAPVALVAVAGSAALGAVEAWRKNLVRYRAAIVMALAGIPVTAAGAFVAHHTSPTLLTLLFAAVMIVVAVRLLRSQHKKTTTDTQEITTYRVVLDEHTERFVWTMWTWLLFLSFGAITGFMTGLLAVGGGFIIVPLLRQFTPLTIHGCIATSLLVIALVSSGGIVTTVMHGASLPLPMTVWFALSTAAGMFIGRKIGNYLPDHIAQLSFAGLLIIVALGMAINATIVRFAA</sequence>
<reference evidence="8" key="5">
    <citation type="submission" date="2017-11" db="EMBL/GenBank/DDBJ databases">
        <title>Complete genome sequence of Serratia sp. ATCC 39006.</title>
        <authorList>
            <person name="Hampton H.G."/>
            <person name="Jackson S.A."/>
            <person name="Jauregui R."/>
            <person name="Poulter G.T.M."/>
            <person name="Salmond G.P.C."/>
            <person name="Fineran P.C."/>
        </authorList>
    </citation>
    <scope>NUCLEOTIDE SEQUENCE</scope>
    <source>
        <strain evidence="8">ATCC 39006</strain>
    </source>
</reference>
<dbReference type="PANTHER" id="PTHR43701">
    <property type="entry name" value="MEMBRANE TRANSPORTER PROTEIN MJ0441-RELATED"/>
    <property type="match status" value="1"/>
</dbReference>
<dbReference type="GO" id="GO:0005886">
    <property type="term" value="C:plasma membrane"/>
    <property type="evidence" value="ECO:0007669"/>
    <property type="project" value="UniProtKB-SubCell"/>
</dbReference>
<dbReference type="PANTHER" id="PTHR43701:SF2">
    <property type="entry name" value="MEMBRANE TRANSPORTER PROTEIN YJNA-RELATED"/>
    <property type="match status" value="1"/>
</dbReference>
<dbReference type="InterPro" id="IPR002781">
    <property type="entry name" value="TM_pro_TauE-like"/>
</dbReference>
<evidence type="ECO:0000256" key="5">
    <source>
        <dbReference type="ARBA" id="ARBA00023136"/>
    </source>
</evidence>
<evidence type="ECO:0000256" key="3">
    <source>
        <dbReference type="ARBA" id="ARBA00022692"/>
    </source>
</evidence>
<accession>E7BBJ3</accession>